<dbReference type="RefSeq" id="WP_146920274.1">
    <property type="nucleotide sequence ID" value="NZ_VORW01000020.1"/>
</dbReference>
<evidence type="ECO:0000259" key="7">
    <source>
        <dbReference type="Pfam" id="PF14322"/>
    </source>
</evidence>
<evidence type="ECO:0000256" key="1">
    <source>
        <dbReference type="ARBA" id="ARBA00004442"/>
    </source>
</evidence>
<dbReference type="EMBL" id="VORW01000020">
    <property type="protein sequence ID" value="TXE04748.1"/>
    <property type="molecule type" value="Genomic_DNA"/>
</dbReference>
<sequence>MKKHILVLVVICTALMQGCADFLDEKPSKDLVVPTTLDDFQGLLDAKLQGMNWFPLAGNLGSDDLFIGDGLANSLNYNLNATYFWQKDMNLPDVVDINWYYAYLKVFYANVVLEGLKAYEPENQMEQSRVKELEAMARFYRAQGHFEALIHYSEPFDPSRSDQLGVPIRLISDVTVPIGRSSMVNGFERILADLEFGLEVLPDKPTVPTRPSRWAAEAMLSRVYLNMHDYEKAYVHATDGLGIDNSLMDYKSLDSTLPYSFAIFNEEVIFYQELLFNGYMFNGQTYVNPDLVALYDSTDLRLHYLFESSAGEEGRMNFKGNYTGDFYLFGGLAVDELLLDFAESAFRIGEEEQSLEALNYLLENRYDEGFTPVTGLLGEALLEKILTERRKELVFRGNRWMDLKRLNSYPELAVNLSRSRNDREANLPVNDPRYALEIPPLEISLNPMEQNIR</sequence>
<evidence type="ECO:0000256" key="4">
    <source>
        <dbReference type="ARBA" id="ARBA00023136"/>
    </source>
</evidence>
<evidence type="ECO:0000313" key="9">
    <source>
        <dbReference type="Proteomes" id="UP000321935"/>
    </source>
</evidence>
<dbReference type="InterPro" id="IPR012944">
    <property type="entry name" value="SusD_RagB_dom"/>
</dbReference>
<comment type="subcellular location">
    <subcellularLocation>
        <location evidence="1">Cell outer membrane</location>
    </subcellularLocation>
</comment>
<dbReference type="GO" id="GO:0009279">
    <property type="term" value="C:cell outer membrane"/>
    <property type="evidence" value="ECO:0007669"/>
    <property type="project" value="UniProtKB-SubCell"/>
</dbReference>
<proteinExistence type="inferred from homology"/>
<dbReference type="Proteomes" id="UP000321935">
    <property type="component" value="Unassembled WGS sequence"/>
</dbReference>
<keyword evidence="5" id="KW-0998">Cell outer membrane</keyword>
<evidence type="ECO:0000259" key="6">
    <source>
        <dbReference type="Pfam" id="PF07980"/>
    </source>
</evidence>
<dbReference type="InterPro" id="IPR033985">
    <property type="entry name" value="SusD-like_N"/>
</dbReference>
<organism evidence="8 9">
    <name type="scientific">Algoriphagus aquimarinus</name>
    <dbReference type="NCBI Taxonomy" id="237018"/>
    <lineage>
        <taxon>Bacteria</taxon>
        <taxon>Pseudomonadati</taxon>
        <taxon>Bacteroidota</taxon>
        <taxon>Cytophagia</taxon>
        <taxon>Cytophagales</taxon>
        <taxon>Cyclobacteriaceae</taxon>
        <taxon>Algoriphagus</taxon>
    </lineage>
</organism>
<comment type="caution">
    <text evidence="8">The sequence shown here is derived from an EMBL/GenBank/DDBJ whole genome shotgun (WGS) entry which is preliminary data.</text>
</comment>
<name>A0A5C7AHN5_9BACT</name>
<dbReference type="Pfam" id="PF14322">
    <property type="entry name" value="SusD-like_3"/>
    <property type="match status" value="1"/>
</dbReference>
<comment type="similarity">
    <text evidence="2">Belongs to the SusD family.</text>
</comment>
<dbReference type="AlphaFoldDB" id="A0A5C7AHN5"/>
<dbReference type="PROSITE" id="PS51257">
    <property type="entry name" value="PROKAR_LIPOPROTEIN"/>
    <property type="match status" value="1"/>
</dbReference>
<dbReference type="OrthoDB" id="653598at2"/>
<reference evidence="8 9" key="1">
    <citation type="submission" date="2019-08" db="EMBL/GenBank/DDBJ databases">
        <title>Genomes sequence of Algoriphagus aquimarinus ACAM450.</title>
        <authorList>
            <person name="Bowman J.P."/>
        </authorList>
    </citation>
    <scope>NUCLEOTIDE SEQUENCE [LARGE SCALE GENOMIC DNA]</scope>
    <source>
        <strain evidence="8 9">ACAM 450</strain>
    </source>
</reference>
<dbReference type="Pfam" id="PF07980">
    <property type="entry name" value="SusD_RagB"/>
    <property type="match status" value="1"/>
</dbReference>
<feature type="domain" description="SusD-like N-terminal" evidence="7">
    <location>
        <begin position="21"/>
        <end position="225"/>
    </location>
</feature>
<dbReference type="InterPro" id="IPR011990">
    <property type="entry name" value="TPR-like_helical_dom_sf"/>
</dbReference>
<dbReference type="SUPFAM" id="SSF48452">
    <property type="entry name" value="TPR-like"/>
    <property type="match status" value="1"/>
</dbReference>
<evidence type="ECO:0000256" key="5">
    <source>
        <dbReference type="ARBA" id="ARBA00023237"/>
    </source>
</evidence>
<protein>
    <submittedName>
        <fullName evidence="8">RagB/SusD family nutrient uptake outer membrane protein</fullName>
    </submittedName>
</protein>
<feature type="domain" description="RagB/SusD" evidence="6">
    <location>
        <begin position="336"/>
        <end position="415"/>
    </location>
</feature>
<dbReference type="Gene3D" id="1.25.40.390">
    <property type="match status" value="1"/>
</dbReference>
<evidence type="ECO:0000256" key="2">
    <source>
        <dbReference type="ARBA" id="ARBA00006275"/>
    </source>
</evidence>
<evidence type="ECO:0000313" key="8">
    <source>
        <dbReference type="EMBL" id="TXE04748.1"/>
    </source>
</evidence>
<keyword evidence="4" id="KW-0472">Membrane</keyword>
<gene>
    <name evidence="8" type="ORF">ESV85_18585</name>
</gene>
<evidence type="ECO:0000256" key="3">
    <source>
        <dbReference type="ARBA" id="ARBA00022729"/>
    </source>
</evidence>
<accession>A0A5C7AHN5</accession>
<keyword evidence="3" id="KW-0732">Signal</keyword>